<keyword evidence="6" id="KW-0130">Cell adhesion</keyword>
<keyword evidence="2" id="KW-0964">Secreted</keyword>
<dbReference type="OMA" id="PKSFPKY"/>
<dbReference type="FunFam" id="2.20.100.10:FF:000026">
    <property type="entry name" value="Spondin 1"/>
    <property type="match status" value="1"/>
</dbReference>
<dbReference type="SMART" id="SM00209">
    <property type="entry name" value="TSP1"/>
    <property type="match status" value="1"/>
</dbReference>
<dbReference type="AlphaFoldDB" id="N6U0M2"/>
<dbReference type="GO" id="GO:0007155">
    <property type="term" value="P:cell adhesion"/>
    <property type="evidence" value="ECO:0007669"/>
    <property type="project" value="UniProtKB-KW"/>
</dbReference>
<dbReference type="Gene3D" id="2.20.100.10">
    <property type="entry name" value="Thrombospondin type-1 (TSP1) repeat"/>
    <property type="match status" value="1"/>
</dbReference>
<evidence type="ECO:0000256" key="7">
    <source>
        <dbReference type="ARBA" id="ARBA00023157"/>
    </source>
</evidence>
<evidence type="ECO:0000256" key="8">
    <source>
        <dbReference type="ARBA" id="ARBA00023180"/>
    </source>
</evidence>
<accession>N6U0M2</accession>
<evidence type="ECO:0000313" key="9">
    <source>
        <dbReference type="EMBL" id="ENN72082.1"/>
    </source>
</evidence>
<dbReference type="Pfam" id="PF06468">
    <property type="entry name" value="Spond_N"/>
    <property type="match status" value="1"/>
</dbReference>
<comment type="subcellular location">
    <subcellularLocation>
        <location evidence="1">Secreted</location>
        <location evidence="1">Extracellular space</location>
        <location evidence="1">Extracellular matrix</location>
    </subcellularLocation>
</comment>
<feature type="non-terminal residue" evidence="9">
    <location>
        <position position="1"/>
    </location>
</feature>
<dbReference type="InterPro" id="IPR000884">
    <property type="entry name" value="TSP1_rpt"/>
</dbReference>
<dbReference type="InterPro" id="IPR036383">
    <property type="entry name" value="TSP1_rpt_sf"/>
</dbReference>
<keyword evidence="8" id="KW-0325">Glycoprotein</keyword>
<dbReference type="InterPro" id="IPR044004">
    <property type="entry name" value="TSP1_spondin_dom"/>
</dbReference>
<dbReference type="InterPro" id="IPR038678">
    <property type="entry name" value="Spondin_N_sf"/>
</dbReference>
<dbReference type="Pfam" id="PF19028">
    <property type="entry name" value="TSP1_spondin"/>
    <property type="match status" value="1"/>
</dbReference>
<evidence type="ECO:0000256" key="1">
    <source>
        <dbReference type="ARBA" id="ARBA00004498"/>
    </source>
</evidence>
<evidence type="ECO:0000256" key="3">
    <source>
        <dbReference type="ARBA" id="ARBA00022530"/>
    </source>
</evidence>
<dbReference type="Gene3D" id="2.60.40.2130">
    <property type="entry name" value="F-spondin domain"/>
    <property type="match status" value="1"/>
</dbReference>
<dbReference type="PROSITE" id="PS50092">
    <property type="entry name" value="TSP1"/>
    <property type="match status" value="1"/>
</dbReference>
<organism evidence="9">
    <name type="scientific">Dendroctonus ponderosae</name>
    <name type="common">Mountain pine beetle</name>
    <dbReference type="NCBI Taxonomy" id="77166"/>
    <lineage>
        <taxon>Eukaryota</taxon>
        <taxon>Metazoa</taxon>
        <taxon>Ecdysozoa</taxon>
        <taxon>Arthropoda</taxon>
        <taxon>Hexapoda</taxon>
        <taxon>Insecta</taxon>
        <taxon>Pterygota</taxon>
        <taxon>Neoptera</taxon>
        <taxon>Endopterygota</taxon>
        <taxon>Coleoptera</taxon>
        <taxon>Polyphaga</taxon>
        <taxon>Cucujiformia</taxon>
        <taxon>Curculionidae</taxon>
        <taxon>Scolytinae</taxon>
        <taxon>Dendroctonus</taxon>
    </lineage>
</organism>
<dbReference type="PANTHER" id="PTHR11311:SF15">
    <property type="entry name" value="SPONDIN-2"/>
    <property type="match status" value="1"/>
</dbReference>
<dbReference type="NCBIfam" id="NF038123">
    <property type="entry name" value="NF038123_dom"/>
    <property type="match status" value="1"/>
</dbReference>
<proteinExistence type="predicted"/>
<reference evidence="9" key="1">
    <citation type="journal article" date="2013" name="Genome Biol.">
        <title>Draft genome of the mountain pine beetle, Dendroctonus ponderosae Hopkins, a major forest pest.</title>
        <authorList>
            <person name="Keeling C.I."/>
            <person name="Yuen M.M."/>
            <person name="Liao N.Y."/>
            <person name="Docking T.R."/>
            <person name="Chan S.K."/>
            <person name="Taylor G.A."/>
            <person name="Palmquist D.L."/>
            <person name="Jackman S.D."/>
            <person name="Nguyen A."/>
            <person name="Li M."/>
            <person name="Henderson H."/>
            <person name="Janes J.K."/>
            <person name="Zhao Y."/>
            <person name="Pandoh P."/>
            <person name="Moore R."/>
            <person name="Sperling F.A."/>
            <person name="Huber D.P."/>
            <person name="Birol I."/>
            <person name="Jones S.J."/>
            <person name="Bohlmann J."/>
        </authorList>
    </citation>
    <scope>NUCLEOTIDE SEQUENCE</scope>
</reference>
<dbReference type="PANTHER" id="PTHR11311">
    <property type="entry name" value="SPONDIN"/>
    <property type="match status" value="1"/>
</dbReference>
<evidence type="ECO:0000256" key="6">
    <source>
        <dbReference type="ARBA" id="ARBA00022889"/>
    </source>
</evidence>
<sequence>MPGKSHDKSFILFRLGMKSSAGVKAFAETGRSDLMEGQSQGDGGVYDEFNAPPINIGVGRTEAEFFVDGNHSRVSLMSKIVPSPDWFIGIDSFDLCVNGNWLDSITIEFQNKTKNKLGKHPNEIPVTSPAVFPAVVPRGNKDAIMSSIADSYMSQKDQQPHKKYRKFKKTSRKYRPPRDCRVTDWSAWSLCSKSCGIGEMQRKREVVKHARRGGRLCPALIETKWCGSARSCNKEYFSW</sequence>
<dbReference type="GO" id="GO:0031012">
    <property type="term" value="C:extracellular matrix"/>
    <property type="evidence" value="ECO:0007669"/>
    <property type="project" value="TreeGrafter"/>
</dbReference>
<dbReference type="HOGENOM" id="CLU_034407_0_0_1"/>
<name>N6U0M2_DENPD</name>
<protein>
    <submittedName>
        <fullName evidence="9">Uncharacterized protein</fullName>
    </submittedName>
</protein>
<dbReference type="GO" id="GO:0046872">
    <property type="term" value="F:metal ion binding"/>
    <property type="evidence" value="ECO:0007669"/>
    <property type="project" value="UniProtKB-KW"/>
</dbReference>
<gene>
    <name evidence="9" type="ORF">YQE_11262</name>
</gene>
<dbReference type="OrthoDB" id="6090599at2759"/>
<evidence type="ECO:0000256" key="2">
    <source>
        <dbReference type="ARBA" id="ARBA00022525"/>
    </source>
</evidence>
<dbReference type="SUPFAM" id="SSF82895">
    <property type="entry name" value="TSP-1 type 1 repeat"/>
    <property type="match status" value="1"/>
</dbReference>
<dbReference type="InterPro" id="IPR009465">
    <property type="entry name" value="Spondin_N"/>
</dbReference>
<keyword evidence="5" id="KW-0732">Signal</keyword>
<keyword evidence="4" id="KW-0479">Metal-binding</keyword>
<evidence type="ECO:0000256" key="4">
    <source>
        <dbReference type="ARBA" id="ARBA00022723"/>
    </source>
</evidence>
<evidence type="ECO:0000256" key="5">
    <source>
        <dbReference type="ARBA" id="ARBA00022729"/>
    </source>
</evidence>
<dbReference type="EMBL" id="KB741245">
    <property type="protein sequence ID" value="ENN72082.1"/>
    <property type="molecule type" value="Genomic_DNA"/>
</dbReference>
<keyword evidence="7" id="KW-1015">Disulfide bond</keyword>
<dbReference type="InterPro" id="IPR051418">
    <property type="entry name" value="Spondin/Thrombospondin_T1"/>
</dbReference>
<keyword evidence="3" id="KW-0272">Extracellular matrix</keyword>
<dbReference type="PROSITE" id="PS51020">
    <property type="entry name" value="SPONDIN"/>
    <property type="match status" value="1"/>
</dbReference>